<dbReference type="GO" id="GO:0005524">
    <property type="term" value="F:ATP binding"/>
    <property type="evidence" value="ECO:0007669"/>
    <property type="project" value="UniProtKB-KW"/>
</dbReference>
<keyword evidence="8" id="KW-0413">Isomerase</keyword>
<keyword evidence="2" id="KW-0235">DNA replication</keyword>
<evidence type="ECO:0000256" key="7">
    <source>
        <dbReference type="ARBA" id="ARBA00023125"/>
    </source>
</evidence>
<dbReference type="PANTHER" id="PTHR30153">
    <property type="entry name" value="REPLICATIVE DNA HELICASE DNAB"/>
    <property type="match status" value="1"/>
</dbReference>
<comment type="catalytic activity">
    <reaction evidence="10">
        <text>ATP + H2O = ADP + phosphate + H(+)</text>
        <dbReference type="Rhea" id="RHEA:13065"/>
        <dbReference type="ChEBI" id="CHEBI:15377"/>
        <dbReference type="ChEBI" id="CHEBI:15378"/>
        <dbReference type="ChEBI" id="CHEBI:30616"/>
        <dbReference type="ChEBI" id="CHEBI:43474"/>
        <dbReference type="ChEBI" id="CHEBI:456216"/>
        <dbReference type="EC" id="5.6.2.3"/>
    </reaction>
</comment>
<dbReference type="InterPro" id="IPR027417">
    <property type="entry name" value="P-loop_NTPase"/>
</dbReference>
<evidence type="ECO:0000256" key="8">
    <source>
        <dbReference type="ARBA" id="ARBA00023235"/>
    </source>
</evidence>
<evidence type="ECO:0000256" key="2">
    <source>
        <dbReference type="ARBA" id="ARBA00022705"/>
    </source>
</evidence>
<evidence type="ECO:0000313" key="14">
    <source>
        <dbReference type="Proteomes" id="UP000681162"/>
    </source>
</evidence>
<comment type="similarity">
    <text evidence="1">Belongs to the helicase family. DnaB subfamily.</text>
</comment>
<protein>
    <recommendedName>
        <fullName evidence="9">DNA 5'-3' helicase</fullName>
        <ecNumber evidence="9">5.6.2.3</ecNumber>
    </recommendedName>
</protein>
<evidence type="ECO:0000256" key="10">
    <source>
        <dbReference type="ARBA" id="ARBA00048954"/>
    </source>
</evidence>
<dbReference type="Proteomes" id="UP000681162">
    <property type="component" value="Unassembled WGS sequence"/>
</dbReference>
<dbReference type="Pfam" id="PF00772">
    <property type="entry name" value="DnaB"/>
    <property type="match status" value="1"/>
</dbReference>
<dbReference type="InterPro" id="IPR016136">
    <property type="entry name" value="DNA_helicase_N/primase_C"/>
</dbReference>
<dbReference type="SUPFAM" id="SSF52540">
    <property type="entry name" value="P-loop containing nucleoside triphosphate hydrolases"/>
    <property type="match status" value="1"/>
</dbReference>
<evidence type="ECO:0000256" key="3">
    <source>
        <dbReference type="ARBA" id="ARBA00022741"/>
    </source>
</evidence>
<reference evidence="13 14" key="1">
    <citation type="submission" date="2021-03" db="EMBL/GenBank/DDBJ databases">
        <title>Antimicrobial resistance genes in bacteria isolated from Japanese honey, and their potential for conferring macrolide and lincosamide resistance in the American foulbrood pathogen Paenibacillus larvae.</title>
        <authorList>
            <person name="Okamoto M."/>
            <person name="Kumagai M."/>
            <person name="Kanamori H."/>
            <person name="Takamatsu D."/>
        </authorList>
    </citation>
    <scope>NUCLEOTIDE SEQUENCE [LARGE SCALE GENOMIC DNA]</scope>
    <source>
        <strain evidence="13 14">J41TS12</strain>
    </source>
</reference>
<dbReference type="EMBL" id="BORR01000038">
    <property type="protein sequence ID" value="GIO40190.1"/>
    <property type="molecule type" value="Genomic_DNA"/>
</dbReference>
<sequence length="437" mass="49121">MSGLYEAESSVLGSFLLQPDLMDDCYLTAEDFSDDRHALIFKYMRYVYEQDGTIDLTLMAERSGQRLSRMGGISYLSQLASSVPATSSFDRYQAVVRNAYLQHQSAHLLEAMAARSQQEGIDVQRHLADAQAKLEELSEMAPKQKGAGLVPMASVFEGHVEDIEDRANKKGMTGPPTLSKRLDSMTGGHQREDFEIVAARPSMGKTAYMGNDALAVARSGAIAAIFSAEMKAITVGERFICSLANLDSHKLRSGGFKDEDWERYSFGRDELDRLKDNLFIDETPGMTLQHIRSETKRLVKAYPDKAIVIYIDYLQLIPAGINFPSRREEVEYVSRSLKLMARQHRITVVALSQLSRGVEQRPDKRPMLSDLRDSGAIEQDGDIITFLYRDDYYNRDSEKKGIVEVIIAKGRNIGTGTVEMMFLRQYSKFAEIEKKAS</sequence>
<dbReference type="GO" id="GO:0003677">
    <property type="term" value="F:DNA binding"/>
    <property type="evidence" value="ECO:0007669"/>
    <property type="project" value="UniProtKB-KW"/>
</dbReference>
<evidence type="ECO:0000256" key="6">
    <source>
        <dbReference type="ARBA" id="ARBA00022840"/>
    </source>
</evidence>
<feature type="domain" description="SF4 helicase" evidence="12">
    <location>
        <begin position="168"/>
        <end position="436"/>
    </location>
</feature>
<evidence type="ECO:0000313" key="13">
    <source>
        <dbReference type="EMBL" id="GIO40190.1"/>
    </source>
</evidence>
<evidence type="ECO:0000256" key="5">
    <source>
        <dbReference type="ARBA" id="ARBA00022806"/>
    </source>
</evidence>
<keyword evidence="14" id="KW-1185">Reference proteome</keyword>
<name>A0A919Y186_9BACL</name>
<dbReference type="SUPFAM" id="SSF48024">
    <property type="entry name" value="N-terminal domain of DnaB helicase"/>
    <property type="match status" value="1"/>
</dbReference>
<keyword evidence="5 13" id="KW-0347">Helicase</keyword>
<dbReference type="InterPro" id="IPR007694">
    <property type="entry name" value="DNA_helicase_DnaB-like_C"/>
</dbReference>
<dbReference type="InterPro" id="IPR036185">
    <property type="entry name" value="DNA_heli_DnaB-like_N_sf"/>
</dbReference>
<dbReference type="RefSeq" id="WP_212944369.1">
    <property type="nucleotide sequence ID" value="NZ_BORR01000038.1"/>
</dbReference>
<dbReference type="Pfam" id="PF03796">
    <property type="entry name" value="DnaB_C"/>
    <property type="match status" value="1"/>
</dbReference>
<evidence type="ECO:0000259" key="12">
    <source>
        <dbReference type="PROSITE" id="PS51199"/>
    </source>
</evidence>
<dbReference type="EC" id="5.6.2.3" evidence="9"/>
<dbReference type="AlphaFoldDB" id="A0A919Y186"/>
<dbReference type="GO" id="GO:0043139">
    <property type="term" value="F:5'-3' DNA helicase activity"/>
    <property type="evidence" value="ECO:0007669"/>
    <property type="project" value="UniProtKB-EC"/>
</dbReference>
<proteinExistence type="inferred from homology"/>
<dbReference type="InterPro" id="IPR007693">
    <property type="entry name" value="DNA_helicase_DnaB-like_N"/>
</dbReference>
<dbReference type="GO" id="GO:0006260">
    <property type="term" value="P:DNA replication"/>
    <property type="evidence" value="ECO:0007669"/>
    <property type="project" value="UniProtKB-KW"/>
</dbReference>
<keyword evidence="7" id="KW-0238">DNA-binding</keyword>
<dbReference type="GO" id="GO:0016787">
    <property type="term" value="F:hydrolase activity"/>
    <property type="evidence" value="ECO:0007669"/>
    <property type="project" value="UniProtKB-KW"/>
</dbReference>
<evidence type="ECO:0000256" key="9">
    <source>
        <dbReference type="ARBA" id="ARBA00044969"/>
    </source>
</evidence>
<dbReference type="PROSITE" id="PS51199">
    <property type="entry name" value="SF4_HELICASE"/>
    <property type="match status" value="1"/>
</dbReference>
<feature type="region of interest" description="Disordered" evidence="11">
    <location>
        <begin position="167"/>
        <end position="186"/>
    </location>
</feature>
<keyword evidence="3" id="KW-0547">Nucleotide-binding</keyword>
<dbReference type="Gene3D" id="1.10.860.10">
    <property type="entry name" value="DNAb Helicase, Chain A"/>
    <property type="match status" value="1"/>
</dbReference>
<organism evidence="13 14">
    <name type="scientific">Paenibacillus antibioticophila</name>
    <dbReference type="NCBI Taxonomy" id="1274374"/>
    <lineage>
        <taxon>Bacteria</taxon>
        <taxon>Bacillati</taxon>
        <taxon>Bacillota</taxon>
        <taxon>Bacilli</taxon>
        <taxon>Bacillales</taxon>
        <taxon>Paenibacillaceae</taxon>
        <taxon>Paenibacillus</taxon>
    </lineage>
</organism>
<dbReference type="PANTHER" id="PTHR30153:SF2">
    <property type="entry name" value="REPLICATIVE DNA HELICASE"/>
    <property type="match status" value="1"/>
</dbReference>
<comment type="caution">
    <text evidence="13">The sequence shown here is derived from an EMBL/GenBank/DDBJ whole genome shotgun (WGS) entry which is preliminary data.</text>
</comment>
<dbReference type="GO" id="GO:0005829">
    <property type="term" value="C:cytosol"/>
    <property type="evidence" value="ECO:0007669"/>
    <property type="project" value="TreeGrafter"/>
</dbReference>
<evidence type="ECO:0000256" key="1">
    <source>
        <dbReference type="ARBA" id="ARBA00008428"/>
    </source>
</evidence>
<dbReference type="Gene3D" id="3.40.50.300">
    <property type="entry name" value="P-loop containing nucleotide triphosphate hydrolases"/>
    <property type="match status" value="1"/>
</dbReference>
<dbReference type="CDD" id="cd00984">
    <property type="entry name" value="DnaB_C"/>
    <property type="match status" value="1"/>
</dbReference>
<gene>
    <name evidence="13" type="ORF">J41TS12_50510</name>
</gene>
<evidence type="ECO:0000256" key="4">
    <source>
        <dbReference type="ARBA" id="ARBA00022801"/>
    </source>
</evidence>
<keyword evidence="4" id="KW-0378">Hydrolase</keyword>
<accession>A0A919Y186</accession>
<evidence type="ECO:0000256" key="11">
    <source>
        <dbReference type="SAM" id="MobiDB-lite"/>
    </source>
</evidence>
<keyword evidence="6" id="KW-0067">ATP-binding</keyword>